<keyword evidence="2" id="KW-0732">Signal</keyword>
<name>K0TBG3_THAOC</name>
<keyword evidence="4" id="KW-1185">Reference proteome</keyword>
<dbReference type="Proteomes" id="UP000266841">
    <property type="component" value="Unassembled WGS sequence"/>
</dbReference>
<evidence type="ECO:0000256" key="2">
    <source>
        <dbReference type="SAM" id="SignalP"/>
    </source>
</evidence>
<sequence length="515" mass="57779">MASRSARSASVHAAVVTVLAAVVTAAIAGRATSTGALAAKRPGGPPRSLSRRPQKEYCIVRGSQVREALRCEMRFLRCLRTERRGRRRSRRRGRYVEVVRRPYGYTRAEMKSKSRTSRQRKEAKKRRAANELDFSHNYAAPSVSSSRARAAAGAFLLADEAMSDIELANCDKVDDIMDADISTRFTEVLVGPLRPLKVKGHVMFKGGVARLPWINGCKIIPATDFNIVQPKSPTKGVRCYRHGSDNEVFCLLPRQQTLHASGVGDVKYCNVIVPIIDEVLMKVQKKSIERGCIVVCDGRYAGSFGVTVPLGKRGVDQFSYHLERLGEKKYNIIVDFVVRLDNLAVNHTRSRVLRFIREARDLSKYKTMRPSGGDARSGTTIFSTIGMGKNATLSAHVDKDFFFSLTTVLLKNYVPSRDADRVIAYFVFPDIRKSVPLRHGDCLIFNPRIRHSISSRVLEEDTVYTMSTYIKSSNVSGHDNTRDLSEEELQAEAKYFDRFCKKSRKCSEQSNCQGY</sequence>
<feature type="chain" id="PRO_5003841707" description="Fe2OG dioxygenase domain-containing protein" evidence="2">
    <location>
        <begin position="29"/>
        <end position="515"/>
    </location>
</feature>
<protein>
    <recommendedName>
        <fullName evidence="5">Fe2OG dioxygenase domain-containing protein</fullName>
    </recommendedName>
</protein>
<feature type="compositionally biased region" description="Basic residues" evidence="1">
    <location>
        <begin position="113"/>
        <end position="127"/>
    </location>
</feature>
<accession>K0TBG3</accession>
<dbReference type="EMBL" id="AGNL01002545">
    <property type="protein sequence ID" value="EJK76083.1"/>
    <property type="molecule type" value="Genomic_DNA"/>
</dbReference>
<dbReference type="AlphaFoldDB" id="K0TBG3"/>
<evidence type="ECO:0000313" key="4">
    <source>
        <dbReference type="Proteomes" id="UP000266841"/>
    </source>
</evidence>
<feature type="signal peptide" evidence="2">
    <location>
        <begin position="1"/>
        <end position="28"/>
    </location>
</feature>
<feature type="region of interest" description="Disordered" evidence="1">
    <location>
        <begin position="107"/>
        <end position="129"/>
    </location>
</feature>
<reference evidence="3 4" key="1">
    <citation type="journal article" date="2012" name="Genome Biol.">
        <title>Genome and low-iron response of an oceanic diatom adapted to chronic iron limitation.</title>
        <authorList>
            <person name="Lommer M."/>
            <person name="Specht M."/>
            <person name="Roy A.S."/>
            <person name="Kraemer L."/>
            <person name="Andreson R."/>
            <person name="Gutowska M.A."/>
            <person name="Wolf J."/>
            <person name="Bergner S.V."/>
            <person name="Schilhabel M.B."/>
            <person name="Klostermeier U.C."/>
            <person name="Beiko R.G."/>
            <person name="Rosenstiel P."/>
            <person name="Hippler M."/>
            <person name="Laroche J."/>
        </authorList>
    </citation>
    <scope>NUCLEOTIDE SEQUENCE [LARGE SCALE GENOMIC DNA]</scope>
    <source>
        <strain evidence="3 4">CCMP1005</strain>
    </source>
</reference>
<evidence type="ECO:0000256" key="1">
    <source>
        <dbReference type="SAM" id="MobiDB-lite"/>
    </source>
</evidence>
<organism evidence="3 4">
    <name type="scientific">Thalassiosira oceanica</name>
    <name type="common">Marine diatom</name>
    <dbReference type="NCBI Taxonomy" id="159749"/>
    <lineage>
        <taxon>Eukaryota</taxon>
        <taxon>Sar</taxon>
        <taxon>Stramenopiles</taxon>
        <taxon>Ochrophyta</taxon>
        <taxon>Bacillariophyta</taxon>
        <taxon>Coscinodiscophyceae</taxon>
        <taxon>Thalassiosirophycidae</taxon>
        <taxon>Thalassiosirales</taxon>
        <taxon>Thalassiosiraceae</taxon>
        <taxon>Thalassiosira</taxon>
    </lineage>
</organism>
<evidence type="ECO:0000313" key="3">
    <source>
        <dbReference type="EMBL" id="EJK76083.1"/>
    </source>
</evidence>
<comment type="caution">
    <text evidence="3">The sequence shown here is derived from an EMBL/GenBank/DDBJ whole genome shotgun (WGS) entry which is preliminary data.</text>
</comment>
<evidence type="ECO:0008006" key="5">
    <source>
        <dbReference type="Google" id="ProtNLM"/>
    </source>
</evidence>
<gene>
    <name evidence="3" type="ORF">THAOC_02173</name>
</gene>
<proteinExistence type="predicted"/>
<dbReference type="OrthoDB" id="55368at2759"/>